<keyword evidence="2" id="KW-1185">Reference proteome</keyword>
<dbReference type="AlphaFoldDB" id="A0A852ZH93"/>
<evidence type="ECO:0000313" key="1">
    <source>
        <dbReference type="EMBL" id="NYH88969.1"/>
    </source>
</evidence>
<dbReference type="Proteomes" id="UP000579605">
    <property type="component" value="Unassembled WGS sequence"/>
</dbReference>
<name>A0A852ZH93_9ACTN</name>
<dbReference type="RefSeq" id="WP_179786783.1">
    <property type="nucleotide sequence ID" value="NZ_BAAARR010000003.1"/>
</dbReference>
<evidence type="ECO:0000313" key="2">
    <source>
        <dbReference type="Proteomes" id="UP000579605"/>
    </source>
</evidence>
<sequence length="75" mass="8037">MAALLGPVITPEGPLTGQLAGDPFHPDTKHAAKALAQVVEALLRAVIGWLYRLALLWVMVDIVSFPHDDRPAALT</sequence>
<organism evidence="1 2">
    <name type="scientific">Actinopolymorpha rutila</name>
    <dbReference type="NCBI Taxonomy" id="446787"/>
    <lineage>
        <taxon>Bacteria</taxon>
        <taxon>Bacillati</taxon>
        <taxon>Actinomycetota</taxon>
        <taxon>Actinomycetes</taxon>
        <taxon>Propionibacteriales</taxon>
        <taxon>Actinopolymorphaceae</taxon>
        <taxon>Actinopolymorpha</taxon>
    </lineage>
</organism>
<dbReference type="EMBL" id="JACBZH010000001">
    <property type="protein sequence ID" value="NYH88969.1"/>
    <property type="molecule type" value="Genomic_DNA"/>
</dbReference>
<gene>
    <name evidence="1" type="ORF">F4554_001607</name>
</gene>
<proteinExistence type="predicted"/>
<comment type="caution">
    <text evidence="1">The sequence shown here is derived from an EMBL/GenBank/DDBJ whole genome shotgun (WGS) entry which is preliminary data.</text>
</comment>
<reference evidence="1 2" key="1">
    <citation type="submission" date="2020-07" db="EMBL/GenBank/DDBJ databases">
        <title>Sequencing the genomes of 1000 actinobacteria strains.</title>
        <authorList>
            <person name="Klenk H.-P."/>
        </authorList>
    </citation>
    <scope>NUCLEOTIDE SEQUENCE [LARGE SCALE GENOMIC DNA]</scope>
    <source>
        <strain evidence="1 2">DSM 18448</strain>
    </source>
</reference>
<accession>A0A852ZH93</accession>
<protein>
    <submittedName>
        <fullName evidence="1">Uncharacterized protein</fullName>
    </submittedName>
</protein>